<keyword evidence="2" id="KW-0472">Membrane</keyword>
<evidence type="ECO:0000313" key="3">
    <source>
        <dbReference type="EMBL" id="KZC07714.1"/>
    </source>
</evidence>
<evidence type="ECO:0000256" key="2">
    <source>
        <dbReference type="SAM" id="Phobius"/>
    </source>
</evidence>
<organism evidence="3 4">
    <name type="scientific">Dufourea novaeangliae</name>
    <name type="common">Sweat bee</name>
    <dbReference type="NCBI Taxonomy" id="178035"/>
    <lineage>
        <taxon>Eukaryota</taxon>
        <taxon>Metazoa</taxon>
        <taxon>Ecdysozoa</taxon>
        <taxon>Arthropoda</taxon>
        <taxon>Hexapoda</taxon>
        <taxon>Insecta</taxon>
        <taxon>Pterygota</taxon>
        <taxon>Neoptera</taxon>
        <taxon>Endopterygota</taxon>
        <taxon>Hymenoptera</taxon>
        <taxon>Apocrita</taxon>
        <taxon>Aculeata</taxon>
        <taxon>Apoidea</taxon>
        <taxon>Anthophila</taxon>
        <taxon>Halictidae</taxon>
        <taxon>Rophitinae</taxon>
        <taxon>Dufourea</taxon>
    </lineage>
</organism>
<accession>A0A154P8N4</accession>
<dbReference type="Proteomes" id="UP000076502">
    <property type="component" value="Unassembled WGS sequence"/>
</dbReference>
<name>A0A154P8N4_DUFNO</name>
<proteinExistence type="predicted"/>
<gene>
    <name evidence="3" type="ORF">WN55_08034</name>
</gene>
<dbReference type="AlphaFoldDB" id="A0A154P8N4"/>
<feature type="transmembrane region" description="Helical" evidence="2">
    <location>
        <begin position="6"/>
        <end position="23"/>
    </location>
</feature>
<feature type="coiled-coil region" evidence="1">
    <location>
        <begin position="23"/>
        <end position="57"/>
    </location>
</feature>
<protein>
    <submittedName>
        <fullName evidence="3">Uncharacterized protein</fullName>
    </submittedName>
</protein>
<dbReference type="OrthoDB" id="6817099at2759"/>
<keyword evidence="4" id="KW-1185">Reference proteome</keyword>
<evidence type="ECO:0000313" key="4">
    <source>
        <dbReference type="Proteomes" id="UP000076502"/>
    </source>
</evidence>
<evidence type="ECO:0000256" key="1">
    <source>
        <dbReference type="SAM" id="Coils"/>
    </source>
</evidence>
<sequence length="245" mass="28563">MQNVIIFSLILYIDISIISYILRERIESLRQIMNSLKEDLKREVELWRKEREELQLLREKGNALALQEATAAARAAAAAYATESPLSNHLGNIFDLSSDDTFTELTILEYEKRLAKYQDMNSFNQAEIRYNACWKSIANIYKQKLIDIERLCNEELEKVQQNASTLQPLKEMVSQWYTEEKNHGDTIKTYEFRADALTGTIFDKDAHSRHNFQNFDAEVNMAPEIFVAKFTSEDLTKRDRCYAQP</sequence>
<keyword evidence="1" id="KW-0175">Coiled coil</keyword>
<reference evidence="3 4" key="1">
    <citation type="submission" date="2015-07" db="EMBL/GenBank/DDBJ databases">
        <title>The genome of Dufourea novaeangliae.</title>
        <authorList>
            <person name="Pan H."/>
            <person name="Kapheim K."/>
        </authorList>
    </citation>
    <scope>NUCLEOTIDE SEQUENCE [LARGE SCALE GENOMIC DNA]</scope>
    <source>
        <strain evidence="3">0120121106</strain>
        <tissue evidence="3">Whole body</tissue>
    </source>
</reference>
<dbReference type="EMBL" id="KQ434829">
    <property type="protein sequence ID" value="KZC07714.1"/>
    <property type="molecule type" value="Genomic_DNA"/>
</dbReference>
<keyword evidence="2" id="KW-1133">Transmembrane helix</keyword>
<keyword evidence="2" id="KW-0812">Transmembrane</keyword>